<feature type="transmembrane region" description="Helical" evidence="16">
    <location>
        <begin position="12"/>
        <end position="32"/>
    </location>
</feature>
<keyword evidence="12 16" id="KW-0472">Membrane</keyword>
<gene>
    <name evidence="17" type="ORF">BDN70DRAFT_884067</name>
</gene>
<evidence type="ECO:0000313" key="17">
    <source>
        <dbReference type="EMBL" id="KAF9475163.1"/>
    </source>
</evidence>
<feature type="binding site" description="axial binding residue" evidence="14">
    <location>
        <position position="451"/>
    </location>
    <ligand>
        <name>heme</name>
        <dbReference type="ChEBI" id="CHEBI:30413"/>
    </ligand>
    <ligandPart>
        <name>Fe</name>
        <dbReference type="ChEBI" id="CHEBI:18248"/>
    </ligandPart>
</feature>
<evidence type="ECO:0000256" key="7">
    <source>
        <dbReference type="ARBA" id="ARBA00022723"/>
    </source>
</evidence>
<name>A0A9P6CX21_9AGAR</name>
<comment type="cofactor">
    <cofactor evidence="1 14">
        <name>heme</name>
        <dbReference type="ChEBI" id="CHEBI:30413"/>
    </cofactor>
</comment>
<keyword evidence="9 15" id="KW-0560">Oxidoreductase</keyword>
<dbReference type="PANTHER" id="PTHR46300:SF2">
    <property type="entry name" value="CYTOCHROME P450 MONOOXYGENASE ALNH-RELATED"/>
    <property type="match status" value="1"/>
</dbReference>
<evidence type="ECO:0000256" key="3">
    <source>
        <dbReference type="ARBA" id="ARBA00005179"/>
    </source>
</evidence>
<dbReference type="Gene3D" id="1.10.630.10">
    <property type="entry name" value="Cytochrome P450"/>
    <property type="match status" value="1"/>
</dbReference>
<dbReference type="InterPro" id="IPR036396">
    <property type="entry name" value="Cyt_P450_sf"/>
</dbReference>
<evidence type="ECO:0000313" key="18">
    <source>
        <dbReference type="Proteomes" id="UP000807469"/>
    </source>
</evidence>
<keyword evidence="6 16" id="KW-0812">Transmembrane</keyword>
<dbReference type="PRINTS" id="PR00463">
    <property type="entry name" value="EP450I"/>
</dbReference>
<dbReference type="InterPro" id="IPR002401">
    <property type="entry name" value="Cyt_P450_E_grp-I"/>
</dbReference>
<evidence type="ECO:0000256" key="14">
    <source>
        <dbReference type="PIRSR" id="PIRSR602401-1"/>
    </source>
</evidence>
<keyword evidence="8 16" id="KW-1133">Transmembrane helix</keyword>
<organism evidence="17 18">
    <name type="scientific">Pholiota conissans</name>
    <dbReference type="NCBI Taxonomy" id="109636"/>
    <lineage>
        <taxon>Eukaryota</taxon>
        <taxon>Fungi</taxon>
        <taxon>Dikarya</taxon>
        <taxon>Basidiomycota</taxon>
        <taxon>Agaricomycotina</taxon>
        <taxon>Agaricomycetes</taxon>
        <taxon>Agaricomycetidae</taxon>
        <taxon>Agaricales</taxon>
        <taxon>Agaricineae</taxon>
        <taxon>Strophariaceae</taxon>
        <taxon>Pholiota</taxon>
    </lineage>
</organism>
<evidence type="ECO:0000256" key="10">
    <source>
        <dbReference type="ARBA" id="ARBA00023004"/>
    </source>
</evidence>
<comment type="subcellular location">
    <subcellularLocation>
        <location evidence="2">Membrane</location>
        <topology evidence="2">Single-pass membrane protein</topology>
    </subcellularLocation>
</comment>
<dbReference type="Proteomes" id="UP000807469">
    <property type="component" value="Unassembled WGS sequence"/>
</dbReference>
<dbReference type="GO" id="GO:0020037">
    <property type="term" value="F:heme binding"/>
    <property type="evidence" value="ECO:0007669"/>
    <property type="project" value="InterPro"/>
</dbReference>
<dbReference type="PROSITE" id="PS00086">
    <property type="entry name" value="CYTOCHROME_P450"/>
    <property type="match status" value="1"/>
</dbReference>
<evidence type="ECO:0000256" key="15">
    <source>
        <dbReference type="RuleBase" id="RU000461"/>
    </source>
</evidence>
<evidence type="ECO:0000256" key="9">
    <source>
        <dbReference type="ARBA" id="ARBA00023002"/>
    </source>
</evidence>
<accession>A0A9P6CX21</accession>
<dbReference type="GO" id="GO:0005506">
    <property type="term" value="F:iron ion binding"/>
    <property type="evidence" value="ECO:0007669"/>
    <property type="project" value="InterPro"/>
</dbReference>
<dbReference type="OrthoDB" id="2789670at2759"/>
<keyword evidence="7 14" id="KW-0479">Metal-binding</keyword>
<keyword evidence="11 15" id="KW-0503">Monooxygenase</keyword>
<evidence type="ECO:0000256" key="12">
    <source>
        <dbReference type="ARBA" id="ARBA00023136"/>
    </source>
</evidence>
<evidence type="ECO:0000256" key="1">
    <source>
        <dbReference type="ARBA" id="ARBA00001971"/>
    </source>
</evidence>
<proteinExistence type="inferred from homology"/>
<evidence type="ECO:0000256" key="8">
    <source>
        <dbReference type="ARBA" id="ARBA00022989"/>
    </source>
</evidence>
<protein>
    <submittedName>
        <fullName evidence="17">Cytochrome P450</fullName>
    </submittedName>
</protein>
<evidence type="ECO:0000256" key="5">
    <source>
        <dbReference type="ARBA" id="ARBA00022617"/>
    </source>
</evidence>
<dbReference type="GO" id="GO:0016705">
    <property type="term" value="F:oxidoreductase activity, acting on paired donors, with incorporation or reduction of molecular oxygen"/>
    <property type="evidence" value="ECO:0007669"/>
    <property type="project" value="InterPro"/>
</dbReference>
<dbReference type="GO" id="GO:0016020">
    <property type="term" value="C:membrane"/>
    <property type="evidence" value="ECO:0007669"/>
    <property type="project" value="UniProtKB-SubCell"/>
</dbReference>
<dbReference type="InterPro" id="IPR050364">
    <property type="entry name" value="Cytochrome_P450_fung"/>
</dbReference>
<comment type="pathway">
    <text evidence="3">Secondary metabolite biosynthesis.</text>
</comment>
<keyword evidence="18" id="KW-1185">Reference proteome</keyword>
<evidence type="ECO:0000256" key="16">
    <source>
        <dbReference type="SAM" id="Phobius"/>
    </source>
</evidence>
<sequence length="525" mass="58598">MSFQAFLPLFAGLLRILSLTLQFGGILVLVYWSSRQLSLYLNPLRKLPYPPGPPSRDFISGNARDLASGHLWFTLTAWAQKYGNVMHLKAFNKDMIVISSLDDAIELMEKRSNNYSDRPYIPMTDLMGWSFGTAFKPYGPVWHAHRRLMQQMYKPATSLKYRPIQTEKVHDLLVGLLDSPEDFMTHIKTLSTATIMAIIYGYQVAPKHDEFQVLAEEATEAICESTYPGTALVNILPFLSIVPAWFPGAGFQRFAQWSTGLVNRMVNVPYEYVLTGLAAGTATPCLVASLAENCKTEEDHTLLKEWAATGYVAGADTTTSALGTFIYAMATHPTVQKKAQEELDRIVGADRLPNFDDEASLPYVQAILREVARWRPVTPLSIFHATNSDDVYNGHYIPAGTTIVPNVWAMTRDPTKYKDPEEFNPDRFLNADNELNDDEVTYAFGFGRRLCPGRHMASATVWLSIATILSTFDIRPPKDAAGMDISLADVKHSGGLISHVVPFECNITPRSSRSKQLVVDINDSK</sequence>
<dbReference type="InterPro" id="IPR017972">
    <property type="entry name" value="Cyt_P450_CS"/>
</dbReference>
<evidence type="ECO:0000256" key="6">
    <source>
        <dbReference type="ARBA" id="ARBA00022692"/>
    </source>
</evidence>
<dbReference type="Pfam" id="PF00067">
    <property type="entry name" value="p450"/>
    <property type="match status" value="1"/>
</dbReference>
<evidence type="ECO:0000256" key="4">
    <source>
        <dbReference type="ARBA" id="ARBA00010617"/>
    </source>
</evidence>
<dbReference type="InterPro" id="IPR001128">
    <property type="entry name" value="Cyt_P450"/>
</dbReference>
<evidence type="ECO:0000256" key="13">
    <source>
        <dbReference type="ARBA" id="ARBA00023180"/>
    </source>
</evidence>
<comment type="caution">
    <text evidence="17">The sequence shown here is derived from an EMBL/GenBank/DDBJ whole genome shotgun (WGS) entry which is preliminary data.</text>
</comment>
<evidence type="ECO:0000256" key="2">
    <source>
        <dbReference type="ARBA" id="ARBA00004167"/>
    </source>
</evidence>
<dbReference type="EMBL" id="MU155345">
    <property type="protein sequence ID" value="KAF9475163.1"/>
    <property type="molecule type" value="Genomic_DNA"/>
</dbReference>
<dbReference type="AlphaFoldDB" id="A0A9P6CX21"/>
<keyword evidence="10 14" id="KW-0408">Iron</keyword>
<dbReference type="PANTHER" id="PTHR46300">
    <property type="entry name" value="P450, PUTATIVE (EUROFUNG)-RELATED-RELATED"/>
    <property type="match status" value="1"/>
</dbReference>
<evidence type="ECO:0000256" key="11">
    <source>
        <dbReference type="ARBA" id="ARBA00023033"/>
    </source>
</evidence>
<dbReference type="SUPFAM" id="SSF48264">
    <property type="entry name" value="Cytochrome P450"/>
    <property type="match status" value="1"/>
</dbReference>
<dbReference type="GO" id="GO:0004497">
    <property type="term" value="F:monooxygenase activity"/>
    <property type="evidence" value="ECO:0007669"/>
    <property type="project" value="UniProtKB-KW"/>
</dbReference>
<comment type="similarity">
    <text evidence="4 15">Belongs to the cytochrome P450 family.</text>
</comment>
<dbReference type="PRINTS" id="PR00385">
    <property type="entry name" value="P450"/>
</dbReference>
<dbReference type="CDD" id="cd11065">
    <property type="entry name" value="CYP64-like"/>
    <property type="match status" value="1"/>
</dbReference>
<keyword evidence="5 14" id="KW-0349">Heme</keyword>
<reference evidence="17" key="1">
    <citation type="submission" date="2020-11" db="EMBL/GenBank/DDBJ databases">
        <authorList>
            <consortium name="DOE Joint Genome Institute"/>
            <person name="Ahrendt S."/>
            <person name="Riley R."/>
            <person name="Andreopoulos W."/>
            <person name="Labutti K."/>
            <person name="Pangilinan J."/>
            <person name="Ruiz-Duenas F.J."/>
            <person name="Barrasa J.M."/>
            <person name="Sanchez-Garcia M."/>
            <person name="Camarero S."/>
            <person name="Miyauchi S."/>
            <person name="Serrano A."/>
            <person name="Linde D."/>
            <person name="Babiker R."/>
            <person name="Drula E."/>
            <person name="Ayuso-Fernandez I."/>
            <person name="Pacheco R."/>
            <person name="Padilla G."/>
            <person name="Ferreira P."/>
            <person name="Barriuso J."/>
            <person name="Kellner H."/>
            <person name="Castanera R."/>
            <person name="Alfaro M."/>
            <person name="Ramirez L."/>
            <person name="Pisabarro A.G."/>
            <person name="Kuo A."/>
            <person name="Tritt A."/>
            <person name="Lipzen A."/>
            <person name="He G."/>
            <person name="Yan M."/>
            <person name="Ng V."/>
            <person name="Cullen D."/>
            <person name="Martin F."/>
            <person name="Rosso M.-N."/>
            <person name="Henrissat B."/>
            <person name="Hibbett D."/>
            <person name="Martinez A.T."/>
            <person name="Grigoriev I.V."/>
        </authorList>
    </citation>
    <scope>NUCLEOTIDE SEQUENCE</scope>
    <source>
        <strain evidence="17">CIRM-BRFM 674</strain>
    </source>
</reference>
<keyword evidence="13" id="KW-0325">Glycoprotein</keyword>